<dbReference type="Gene3D" id="1.20.1280.50">
    <property type="match status" value="1"/>
</dbReference>
<dbReference type="InterPro" id="IPR005174">
    <property type="entry name" value="KIB1-4_b-propeller"/>
</dbReference>
<proteinExistence type="predicted"/>
<accession>A0A9R1UYJ7</accession>
<dbReference type="Pfam" id="PF00646">
    <property type="entry name" value="F-box"/>
    <property type="match status" value="1"/>
</dbReference>
<dbReference type="SUPFAM" id="SSF81383">
    <property type="entry name" value="F-box domain"/>
    <property type="match status" value="1"/>
</dbReference>
<keyword evidence="5" id="KW-1185">Reference proteome</keyword>
<gene>
    <name evidence="4" type="ORF">LSAT_V11C700359040</name>
</gene>
<dbReference type="Pfam" id="PF03478">
    <property type="entry name" value="Beta-prop_KIB1-4"/>
    <property type="match status" value="1"/>
</dbReference>
<dbReference type="EMBL" id="NBSK02000007">
    <property type="protein sequence ID" value="KAJ0195128.1"/>
    <property type="molecule type" value="Genomic_DNA"/>
</dbReference>
<evidence type="ECO:0000259" key="3">
    <source>
        <dbReference type="Pfam" id="PF03478"/>
    </source>
</evidence>
<dbReference type="Proteomes" id="UP000235145">
    <property type="component" value="Unassembled WGS sequence"/>
</dbReference>
<evidence type="ECO:0000313" key="4">
    <source>
        <dbReference type="EMBL" id="KAJ0195128.1"/>
    </source>
</evidence>
<feature type="region of interest" description="Disordered" evidence="1">
    <location>
        <begin position="70"/>
        <end position="90"/>
    </location>
</feature>
<organism evidence="4 5">
    <name type="scientific">Lactuca sativa</name>
    <name type="common">Garden lettuce</name>
    <dbReference type="NCBI Taxonomy" id="4236"/>
    <lineage>
        <taxon>Eukaryota</taxon>
        <taxon>Viridiplantae</taxon>
        <taxon>Streptophyta</taxon>
        <taxon>Embryophyta</taxon>
        <taxon>Tracheophyta</taxon>
        <taxon>Spermatophyta</taxon>
        <taxon>Magnoliopsida</taxon>
        <taxon>eudicotyledons</taxon>
        <taxon>Gunneridae</taxon>
        <taxon>Pentapetalae</taxon>
        <taxon>asterids</taxon>
        <taxon>campanulids</taxon>
        <taxon>Asterales</taxon>
        <taxon>Asteraceae</taxon>
        <taxon>Cichorioideae</taxon>
        <taxon>Cichorieae</taxon>
        <taxon>Lactucinae</taxon>
        <taxon>Lactuca</taxon>
    </lineage>
</organism>
<dbReference type="InterPro" id="IPR036047">
    <property type="entry name" value="F-box-like_dom_sf"/>
</dbReference>
<dbReference type="PANTHER" id="PTHR45463:SF8">
    <property type="entry name" value="OS09G0392200 PROTEIN"/>
    <property type="match status" value="1"/>
</dbReference>
<evidence type="ECO:0008006" key="6">
    <source>
        <dbReference type="Google" id="ProtNLM"/>
    </source>
</evidence>
<name>A0A9R1UYJ7_LACSA</name>
<feature type="domain" description="KIB1-4 beta-propeller" evidence="3">
    <location>
        <begin position="175"/>
        <end position="390"/>
    </location>
</feature>
<feature type="domain" description="F-box" evidence="2">
    <location>
        <begin position="103"/>
        <end position="142"/>
    </location>
</feature>
<dbReference type="AlphaFoldDB" id="A0A9R1UYJ7"/>
<evidence type="ECO:0000313" key="5">
    <source>
        <dbReference type="Proteomes" id="UP000235145"/>
    </source>
</evidence>
<reference evidence="4 5" key="1">
    <citation type="journal article" date="2017" name="Nat. Commun.">
        <title>Genome assembly with in vitro proximity ligation data and whole-genome triplication in lettuce.</title>
        <authorList>
            <person name="Reyes-Chin-Wo S."/>
            <person name="Wang Z."/>
            <person name="Yang X."/>
            <person name="Kozik A."/>
            <person name="Arikit S."/>
            <person name="Song C."/>
            <person name="Xia L."/>
            <person name="Froenicke L."/>
            <person name="Lavelle D.O."/>
            <person name="Truco M.J."/>
            <person name="Xia R."/>
            <person name="Zhu S."/>
            <person name="Xu C."/>
            <person name="Xu H."/>
            <person name="Xu X."/>
            <person name="Cox K."/>
            <person name="Korf I."/>
            <person name="Meyers B.C."/>
            <person name="Michelmore R.W."/>
        </authorList>
    </citation>
    <scope>NUCLEOTIDE SEQUENCE [LARGE SCALE GENOMIC DNA]</scope>
    <source>
        <strain evidence="5">cv. Salinas</strain>
        <tissue evidence="4">Seedlings</tissue>
    </source>
</reference>
<evidence type="ECO:0000259" key="2">
    <source>
        <dbReference type="Pfam" id="PF00646"/>
    </source>
</evidence>
<evidence type="ECO:0000256" key="1">
    <source>
        <dbReference type="SAM" id="MobiDB-lite"/>
    </source>
</evidence>
<dbReference type="InterPro" id="IPR001810">
    <property type="entry name" value="F-box_dom"/>
</dbReference>
<dbReference type="PANTHER" id="PTHR45463">
    <property type="entry name" value="OS09G0392200 PROTEIN"/>
    <property type="match status" value="1"/>
</dbReference>
<sequence>MQRANHRWECKTIGFKQHPFFFKHFKIESYSFGGQRTGSICLDNKNEDKNGDFTKKLSNKVMGNGMAKTRSMTRNHNHDDDHASSSSSRKRFKTFDKGGVAPWSNLNHDVLFLVMMELGMVDFLAFGGVCKSWRSFAASNRNMFMASKPPMKTCIDPHDNNKDFYFYMEDFERRRFKTIIPHSAGSTCFGLTCGYLILYGRETHNFWLVNPITKHELHFPDYPFFSIANEEEMRAILVFSPSMSRWVFVILHRLIKIISFCIAGKRGWNHVSCTHPIDSPLAIVDLHVFKGKIYTLQSDFSLAELRLDPNQEQKWTLLEINNFPKPDLLHLELVSSGENLYVISRISALNKVMELDFVKTKWVKPEKIIREYVFFHSRLKSSAAIKRTQYKSYDYFNGTAERKQRMLFYATMWYFPHDCLNMFSIRALPSKLHISSI</sequence>
<protein>
    <recommendedName>
        <fullName evidence="6">F-box domain-containing protein</fullName>
    </recommendedName>
</protein>
<comment type="caution">
    <text evidence="4">The sequence shown here is derived from an EMBL/GenBank/DDBJ whole genome shotgun (WGS) entry which is preliminary data.</text>
</comment>